<keyword evidence="1" id="KW-0175">Coiled coil</keyword>
<dbReference type="Gene3D" id="1.20.5.1230">
    <property type="entry name" value="Apolipoprotein A-I"/>
    <property type="match status" value="1"/>
</dbReference>
<feature type="transmembrane region" description="Helical" evidence="2">
    <location>
        <begin position="250"/>
        <end position="276"/>
    </location>
</feature>
<feature type="coiled-coil region" evidence="1">
    <location>
        <begin position="118"/>
        <end position="152"/>
    </location>
</feature>
<proteinExistence type="predicted"/>
<evidence type="ECO:0000313" key="4">
    <source>
        <dbReference type="Proteomes" id="UP000253975"/>
    </source>
</evidence>
<gene>
    <name evidence="3" type="ORF">C1881_08450</name>
</gene>
<name>A0A369L9Q0_9ACTN</name>
<sequence length="390" mass="43613">MKDKARYQNHPLWDNVKGILASEDLGNLPSGTRGYLLHLLHDLDKRRDSTNPFYVQERSLDDLNNRLSNVASWIPNPNNASTIDQYVDACFATLSSEWPANNGRKVADISKSTYDDFIDEATSKIASAREAADKVEELSRQFQEKKDEYEAGLVKLKSSYVETIDESKTQLEKCRDELGDEFESEVKECADKARSSLAAVEDEYKQGLDKTKADVEQILHEVENTANSISGIAMTTDYAKYAKDKEKAVWVYDISAILFAVIGIGLVAFALAGLHADETSASVFKLAVSVASFTVSGFLFKRGTYNQREAKAARRTELTLREYRPFIANLSEEDKRDITYKIADRIFIKGEIGDKEEKTISNALFDRGLSEKQLASFTALAKALSKDSSN</sequence>
<dbReference type="EMBL" id="PPTO01000015">
    <property type="protein sequence ID" value="RDB56373.1"/>
    <property type="molecule type" value="Genomic_DNA"/>
</dbReference>
<evidence type="ECO:0000256" key="2">
    <source>
        <dbReference type="SAM" id="Phobius"/>
    </source>
</evidence>
<feature type="transmembrane region" description="Helical" evidence="2">
    <location>
        <begin position="282"/>
        <end position="300"/>
    </location>
</feature>
<organism evidence="3 4">
    <name type="scientific">Slackia isoflavoniconvertens</name>
    <dbReference type="NCBI Taxonomy" id="572010"/>
    <lineage>
        <taxon>Bacteria</taxon>
        <taxon>Bacillati</taxon>
        <taxon>Actinomycetota</taxon>
        <taxon>Coriobacteriia</taxon>
        <taxon>Eggerthellales</taxon>
        <taxon>Eggerthellaceae</taxon>
        <taxon>Slackia</taxon>
    </lineage>
</organism>
<dbReference type="AlphaFoldDB" id="A0A369L9Q0"/>
<dbReference type="Proteomes" id="UP000253975">
    <property type="component" value="Unassembled WGS sequence"/>
</dbReference>
<keyword evidence="2" id="KW-1133">Transmembrane helix</keyword>
<evidence type="ECO:0000313" key="3">
    <source>
        <dbReference type="EMBL" id="RDB56373.1"/>
    </source>
</evidence>
<reference evidence="3 4" key="1">
    <citation type="journal article" date="2018" name="Elife">
        <title>Discovery and characterization of a prevalent human gut bacterial enzyme sufficient for the inactivation of a family of plant toxins.</title>
        <authorList>
            <person name="Koppel N."/>
            <person name="Bisanz J.E."/>
            <person name="Pandelia M.E."/>
            <person name="Turnbaugh P.J."/>
            <person name="Balskus E.P."/>
        </authorList>
    </citation>
    <scope>NUCLEOTIDE SEQUENCE [LARGE SCALE GENOMIC DNA]</scope>
    <source>
        <strain evidence="3 4">OB21 GAM31</strain>
    </source>
</reference>
<accession>A0A369L9Q0</accession>
<keyword evidence="2" id="KW-0472">Membrane</keyword>
<comment type="caution">
    <text evidence="3">The sequence shown here is derived from an EMBL/GenBank/DDBJ whole genome shotgun (WGS) entry which is preliminary data.</text>
</comment>
<evidence type="ECO:0000256" key="1">
    <source>
        <dbReference type="SAM" id="Coils"/>
    </source>
</evidence>
<dbReference type="SUPFAM" id="SSF47162">
    <property type="entry name" value="Apolipoprotein"/>
    <property type="match status" value="1"/>
</dbReference>
<dbReference type="RefSeq" id="WP_114616091.1">
    <property type="nucleotide sequence ID" value="NZ_PPTO01000015.1"/>
</dbReference>
<protein>
    <submittedName>
        <fullName evidence="3">Uncharacterized protein</fullName>
    </submittedName>
</protein>
<keyword evidence="2" id="KW-0812">Transmembrane</keyword>